<comment type="caution">
    <text evidence="1">The sequence shown here is derived from an EMBL/GenBank/DDBJ whole genome shotgun (WGS) entry which is preliminary data.</text>
</comment>
<dbReference type="EMBL" id="JACXST010000003">
    <property type="protein sequence ID" value="MBD9363469.1"/>
    <property type="molecule type" value="Genomic_DNA"/>
</dbReference>
<gene>
    <name evidence="1" type="ORF">EBB_23890</name>
</gene>
<dbReference type="SUPFAM" id="SSF103515">
    <property type="entry name" value="Autotransporter"/>
    <property type="match status" value="1"/>
</dbReference>
<dbReference type="Gene3D" id="2.40.128.130">
    <property type="entry name" value="Autotransporter beta-domain"/>
    <property type="match status" value="1"/>
</dbReference>
<proteinExistence type="predicted"/>
<evidence type="ECO:0000313" key="2">
    <source>
        <dbReference type="Proteomes" id="UP000641152"/>
    </source>
</evidence>
<reference evidence="1 2" key="1">
    <citation type="submission" date="2020-09" db="EMBL/GenBank/DDBJ databases">
        <title>Methylomonas albis sp. nov. and Methylomonas fluvii sp. nov.: Two cold-adapted methanotrophs from the River Elbe and an amended description of Methylovulum psychrotolerans strain Eb1.</title>
        <authorList>
            <person name="Bussmann I.K."/>
            <person name="Klings K.-W."/>
            <person name="Warnstedt J."/>
            <person name="Hoppert M."/>
            <person name="Saborowski A."/>
            <person name="Horn F."/>
            <person name="Liebner S."/>
        </authorList>
    </citation>
    <scope>NUCLEOTIDE SEQUENCE [LARGE SCALE GENOMIC DNA]</scope>
    <source>
        <strain evidence="1 2">EbB</strain>
    </source>
</reference>
<dbReference type="InterPro" id="IPR036709">
    <property type="entry name" value="Autotransporte_beta_dom_sf"/>
</dbReference>
<evidence type="ECO:0000313" key="1">
    <source>
        <dbReference type="EMBL" id="MBD9363469.1"/>
    </source>
</evidence>
<dbReference type="Proteomes" id="UP000641152">
    <property type="component" value="Unassembled WGS sequence"/>
</dbReference>
<accession>A0ABR9DK29</accession>
<name>A0ABR9DK29_9GAMM</name>
<sequence length="84" mass="9631">MRFEWVHQYLDESRLIQARFSQAAAGAGRFSVKTDTPDRDYFNIGTSLALSLPEGRAGFLRYEYRLGQAYITDHTIELGARIPF</sequence>
<protein>
    <submittedName>
        <fullName evidence="1">Autotransporter domain-containing protein</fullName>
    </submittedName>
</protein>
<keyword evidence="2" id="KW-1185">Reference proteome</keyword>
<organism evidence="1 2">
    <name type="scientific">Methylomonas fluvii</name>
    <dbReference type="NCBI Taxonomy" id="1854564"/>
    <lineage>
        <taxon>Bacteria</taxon>
        <taxon>Pseudomonadati</taxon>
        <taxon>Pseudomonadota</taxon>
        <taxon>Gammaproteobacteria</taxon>
        <taxon>Methylococcales</taxon>
        <taxon>Methylococcaceae</taxon>
        <taxon>Methylomonas</taxon>
    </lineage>
</organism>